<evidence type="ECO:0000313" key="3">
    <source>
        <dbReference type="Proteomes" id="UP000045545"/>
    </source>
</evidence>
<gene>
    <name evidence="2" type="ORF">2351</name>
</gene>
<dbReference type="RefSeq" id="WP_028306839.1">
    <property type="nucleotide sequence ID" value="NZ_CGIH01000039.1"/>
</dbReference>
<dbReference type="STRING" id="690567.2351"/>
<dbReference type="PROSITE" id="PS51750">
    <property type="entry name" value="BRO_N"/>
    <property type="match status" value="1"/>
</dbReference>
<evidence type="ECO:0000313" key="2">
    <source>
        <dbReference type="EMBL" id="CFX97214.1"/>
    </source>
</evidence>
<keyword evidence="3" id="KW-1185">Reference proteome</keyword>
<accession>A0A0E3W3P8</accession>
<dbReference type="AlphaFoldDB" id="A0A0E3W3P8"/>
<dbReference type="GO" id="GO:0003677">
    <property type="term" value="F:DNA binding"/>
    <property type="evidence" value="ECO:0007669"/>
    <property type="project" value="InterPro"/>
</dbReference>
<dbReference type="EMBL" id="CGIH01000039">
    <property type="protein sequence ID" value="CFX97214.1"/>
    <property type="molecule type" value="Genomic_DNA"/>
</dbReference>
<evidence type="ECO:0000259" key="1">
    <source>
        <dbReference type="PROSITE" id="PS51750"/>
    </source>
</evidence>
<dbReference type="InterPro" id="IPR003497">
    <property type="entry name" value="BRO_N_domain"/>
</dbReference>
<dbReference type="Proteomes" id="UP000045545">
    <property type="component" value="Unassembled WGS sequence"/>
</dbReference>
<organism evidence="2 3">
    <name type="scientific">Syntrophomonas zehnderi OL-4</name>
    <dbReference type="NCBI Taxonomy" id="690567"/>
    <lineage>
        <taxon>Bacteria</taxon>
        <taxon>Bacillati</taxon>
        <taxon>Bacillota</taxon>
        <taxon>Clostridia</taxon>
        <taxon>Eubacteriales</taxon>
        <taxon>Syntrophomonadaceae</taxon>
        <taxon>Syntrophomonas</taxon>
    </lineage>
</organism>
<sequence>MTNLQVFKNTEFGELKVLVIDGKEYFPATDCARMLGYSNPRDAIQRHCKPDGVVKHDGVTLTTNQYGVSTEQHVERTYITEGNLYRLIIRSKLPAAERFERWVFDEVLPTIRKYGVYATDKVIEEMISNPEYGIRIFSELKAERDRRKALEIENAKNKQIISELKPKASYYDLILQNKSLVPISKIAKDYGMSGRAFNKLLHELGVQYKMGNCWLLYQEYADQGYTQSKTHAIDAERSVMHTYWTQKGRLFIYDLLKNKKGILPVIEREQKSA</sequence>
<name>A0A0E3W3P8_9FIRM</name>
<dbReference type="SMART" id="SM01040">
    <property type="entry name" value="Bro-N"/>
    <property type="match status" value="1"/>
</dbReference>
<reference evidence="2 3" key="1">
    <citation type="submission" date="2015-03" db="EMBL/GenBank/DDBJ databases">
        <authorList>
            <person name="Murphy D."/>
        </authorList>
    </citation>
    <scope>NUCLEOTIDE SEQUENCE [LARGE SCALE GENOMIC DNA]</scope>
    <source>
        <strain evidence="2 3">OL-4</strain>
    </source>
</reference>
<dbReference type="OrthoDB" id="9812611at2"/>
<dbReference type="PANTHER" id="PTHR36180">
    <property type="entry name" value="DNA-BINDING PROTEIN-RELATED-RELATED"/>
    <property type="match status" value="1"/>
</dbReference>
<dbReference type="InterPro" id="IPR005039">
    <property type="entry name" value="Ant_C"/>
</dbReference>
<dbReference type="PANTHER" id="PTHR36180:SF2">
    <property type="entry name" value="BRO FAMILY PROTEIN"/>
    <property type="match status" value="1"/>
</dbReference>
<feature type="domain" description="Bro-N" evidence="1">
    <location>
        <begin position="1"/>
        <end position="115"/>
    </location>
</feature>
<dbReference type="Pfam" id="PF03374">
    <property type="entry name" value="ANT"/>
    <property type="match status" value="1"/>
</dbReference>
<protein>
    <submittedName>
        <fullName evidence="2">Bacteriophage P1, Ant1, C-terminal</fullName>
    </submittedName>
</protein>
<proteinExistence type="predicted"/>
<dbReference type="Pfam" id="PF02498">
    <property type="entry name" value="Bro-N"/>
    <property type="match status" value="1"/>
</dbReference>